<dbReference type="GO" id="GO:0043565">
    <property type="term" value="F:sequence-specific DNA binding"/>
    <property type="evidence" value="ECO:0007669"/>
    <property type="project" value="InterPro"/>
</dbReference>
<dbReference type="SMART" id="SM00401">
    <property type="entry name" value="ZnF_GATA"/>
    <property type="match status" value="1"/>
</dbReference>
<dbReference type="InterPro" id="IPR051140">
    <property type="entry name" value="GATA_TF"/>
</dbReference>
<dbReference type="InterPro" id="IPR035965">
    <property type="entry name" value="PAS-like_dom_sf"/>
</dbReference>
<dbReference type="GO" id="GO:0008270">
    <property type="term" value="F:zinc ion binding"/>
    <property type="evidence" value="ECO:0007669"/>
    <property type="project" value="UniProtKB-KW"/>
</dbReference>
<dbReference type="GO" id="GO:0006355">
    <property type="term" value="P:regulation of DNA-templated transcription"/>
    <property type="evidence" value="ECO:0007669"/>
    <property type="project" value="InterPro"/>
</dbReference>
<evidence type="ECO:0000313" key="7">
    <source>
        <dbReference type="EMBL" id="KAG5637756.1"/>
    </source>
</evidence>
<dbReference type="InterPro" id="IPR013655">
    <property type="entry name" value="PAS_fold_3"/>
</dbReference>
<organism evidence="7 8">
    <name type="scientific">Sphagnurus paluster</name>
    <dbReference type="NCBI Taxonomy" id="117069"/>
    <lineage>
        <taxon>Eukaryota</taxon>
        <taxon>Fungi</taxon>
        <taxon>Dikarya</taxon>
        <taxon>Basidiomycota</taxon>
        <taxon>Agaricomycotina</taxon>
        <taxon>Agaricomycetes</taxon>
        <taxon>Agaricomycetidae</taxon>
        <taxon>Agaricales</taxon>
        <taxon>Tricholomatineae</taxon>
        <taxon>Lyophyllaceae</taxon>
        <taxon>Sphagnurus</taxon>
    </lineage>
</organism>
<accession>A0A9P7K7G2</accession>
<dbReference type="Gene3D" id="3.30.450.20">
    <property type="entry name" value="PAS domain"/>
    <property type="match status" value="1"/>
</dbReference>
<dbReference type="InterPro" id="IPR013088">
    <property type="entry name" value="Znf_NHR/GATA"/>
</dbReference>
<dbReference type="EMBL" id="JABCKI010005805">
    <property type="protein sequence ID" value="KAG5637756.1"/>
    <property type="molecule type" value="Genomic_DNA"/>
</dbReference>
<protein>
    <recommendedName>
        <fullName evidence="9">GATA-type domain-containing protein</fullName>
    </recommendedName>
</protein>
<evidence type="ECO:0000259" key="5">
    <source>
        <dbReference type="PROSITE" id="PS50112"/>
    </source>
</evidence>
<dbReference type="AlphaFoldDB" id="A0A9P7K7G2"/>
<evidence type="ECO:0000256" key="1">
    <source>
        <dbReference type="ARBA" id="ARBA00022723"/>
    </source>
</evidence>
<dbReference type="PANTHER" id="PTHR45658:SF18">
    <property type="entry name" value="PROTEIN GAT2"/>
    <property type="match status" value="1"/>
</dbReference>
<dbReference type="Pfam" id="PF00320">
    <property type="entry name" value="GATA"/>
    <property type="match status" value="1"/>
</dbReference>
<evidence type="ECO:0000259" key="6">
    <source>
        <dbReference type="PROSITE" id="PS50114"/>
    </source>
</evidence>
<dbReference type="PROSITE" id="PS00344">
    <property type="entry name" value="GATA_ZN_FINGER_1"/>
    <property type="match status" value="1"/>
</dbReference>
<keyword evidence="3" id="KW-0862">Zinc</keyword>
<keyword evidence="8" id="KW-1185">Reference proteome</keyword>
<evidence type="ECO:0008006" key="9">
    <source>
        <dbReference type="Google" id="ProtNLM"/>
    </source>
</evidence>
<proteinExistence type="predicted"/>
<reference evidence="7" key="2">
    <citation type="submission" date="2021-10" db="EMBL/GenBank/DDBJ databases">
        <title>Phylogenomics reveals ancestral predisposition of the termite-cultivated fungus Termitomyces towards a domesticated lifestyle.</title>
        <authorList>
            <person name="Auxier B."/>
            <person name="Grum-Grzhimaylo A."/>
            <person name="Cardenas M.E."/>
            <person name="Lodge J.D."/>
            <person name="Laessoe T."/>
            <person name="Pedersen O."/>
            <person name="Smith M.E."/>
            <person name="Kuyper T.W."/>
            <person name="Franco-Molano E.A."/>
            <person name="Baroni T.J."/>
            <person name="Aanen D.K."/>
        </authorList>
    </citation>
    <scope>NUCLEOTIDE SEQUENCE</scope>
    <source>
        <strain evidence="7">D49</strain>
    </source>
</reference>
<dbReference type="Pfam" id="PF08447">
    <property type="entry name" value="PAS_3"/>
    <property type="match status" value="1"/>
</dbReference>
<evidence type="ECO:0000313" key="8">
    <source>
        <dbReference type="Proteomes" id="UP000717328"/>
    </source>
</evidence>
<dbReference type="InterPro" id="IPR000679">
    <property type="entry name" value="Znf_GATA"/>
</dbReference>
<name>A0A9P7K7G2_9AGAR</name>
<keyword evidence="2 4" id="KW-0863">Zinc-finger</keyword>
<evidence type="ECO:0000256" key="3">
    <source>
        <dbReference type="ARBA" id="ARBA00022833"/>
    </source>
</evidence>
<dbReference type="Gene3D" id="3.30.50.10">
    <property type="entry name" value="Erythroid Transcription Factor GATA-1, subunit A"/>
    <property type="match status" value="1"/>
</dbReference>
<dbReference type="PANTHER" id="PTHR45658">
    <property type="entry name" value="GATA TRANSCRIPTION FACTOR"/>
    <property type="match status" value="1"/>
</dbReference>
<dbReference type="CDD" id="cd00202">
    <property type="entry name" value="ZnF_GATA"/>
    <property type="match status" value="1"/>
</dbReference>
<dbReference type="SUPFAM" id="SSF57716">
    <property type="entry name" value="Glucocorticoid receptor-like (DNA-binding domain)"/>
    <property type="match status" value="1"/>
</dbReference>
<feature type="domain" description="GATA-type" evidence="6">
    <location>
        <begin position="271"/>
        <end position="304"/>
    </location>
</feature>
<dbReference type="PROSITE" id="PS50114">
    <property type="entry name" value="GATA_ZN_FINGER_2"/>
    <property type="match status" value="1"/>
</dbReference>
<dbReference type="InterPro" id="IPR000014">
    <property type="entry name" value="PAS"/>
</dbReference>
<evidence type="ECO:0000256" key="2">
    <source>
        <dbReference type="ARBA" id="ARBA00022771"/>
    </source>
</evidence>
<dbReference type="PROSITE" id="PS50112">
    <property type="entry name" value="PAS"/>
    <property type="match status" value="1"/>
</dbReference>
<keyword evidence="1" id="KW-0479">Metal-binding</keyword>
<dbReference type="Proteomes" id="UP000717328">
    <property type="component" value="Unassembled WGS sequence"/>
</dbReference>
<sequence length="324" mass="35788">MASDSNHHAGPSTPKTFEFTKRKRWADLVTTELAEGINIILSVSCSVLYCAPAVTEITGWRENELIDCDFISMIATPDDQAMFRASFEESIEGNTELHAFVRIKCSEKFQPPGPAIVQDMLFEIKGQPRSADVEGMFFFATAKPYPSPSRNTEMLFTFLDLKVENDELQRRRLELLSRLPQKPAESPLTVSPSQIYVTSPIQSTSATQSGIDASGSCYPSVDRSLMGLGTALGSVLENAPSELQEYPPSQALVLDEEDEGSRRKKLKKTPTGENYVCITCGRTDSPEWRKGPLGPKTLCNACGLRWAKQTRTGKVEETEVGYDG</sequence>
<feature type="domain" description="PAS" evidence="5">
    <location>
        <begin position="47"/>
        <end position="94"/>
    </location>
</feature>
<dbReference type="OrthoDB" id="2162994at2759"/>
<dbReference type="SUPFAM" id="SSF55785">
    <property type="entry name" value="PYP-like sensor domain (PAS domain)"/>
    <property type="match status" value="1"/>
</dbReference>
<evidence type="ECO:0000256" key="4">
    <source>
        <dbReference type="PROSITE-ProRule" id="PRU00094"/>
    </source>
</evidence>
<reference evidence="7" key="1">
    <citation type="submission" date="2021-02" db="EMBL/GenBank/DDBJ databases">
        <authorList>
            <person name="Nieuwenhuis M."/>
            <person name="Van De Peppel L.J.J."/>
        </authorList>
    </citation>
    <scope>NUCLEOTIDE SEQUENCE</scope>
    <source>
        <strain evidence="7">D49</strain>
    </source>
</reference>
<gene>
    <name evidence="7" type="ORF">H0H81_003323</name>
</gene>
<comment type="caution">
    <text evidence="7">The sequence shown here is derived from an EMBL/GenBank/DDBJ whole genome shotgun (WGS) entry which is preliminary data.</text>
</comment>